<evidence type="ECO:0000313" key="7">
    <source>
        <dbReference type="EMBL" id="GLL13182.1"/>
    </source>
</evidence>
<reference evidence="7" key="1">
    <citation type="journal article" date="2014" name="Int. J. Syst. Evol. Microbiol.">
        <title>Complete genome sequence of Corynebacterium casei LMG S-19264T (=DSM 44701T), isolated from a smear-ripened cheese.</title>
        <authorList>
            <consortium name="US DOE Joint Genome Institute (JGI-PGF)"/>
            <person name="Walter F."/>
            <person name="Albersmeier A."/>
            <person name="Kalinowski J."/>
            <person name="Ruckert C."/>
        </authorList>
    </citation>
    <scope>NUCLEOTIDE SEQUENCE</scope>
    <source>
        <strain evidence="7">VKM Ac-1069</strain>
    </source>
</reference>
<dbReference type="InterPro" id="IPR014284">
    <property type="entry name" value="RNA_pol_sigma-70_dom"/>
</dbReference>
<feature type="region of interest" description="Disordered" evidence="5">
    <location>
        <begin position="1"/>
        <end position="27"/>
    </location>
</feature>
<dbReference type="InterPro" id="IPR013325">
    <property type="entry name" value="RNA_pol_sigma_r2"/>
</dbReference>
<name>A0A9W6NY65_9PSEU</name>
<dbReference type="PRINTS" id="PR00046">
    <property type="entry name" value="SIGMA70FCT"/>
</dbReference>
<keyword evidence="2" id="KW-0731">Sigma factor</keyword>
<evidence type="ECO:0000256" key="3">
    <source>
        <dbReference type="ARBA" id="ARBA00023125"/>
    </source>
</evidence>
<dbReference type="Gene3D" id="1.10.10.10">
    <property type="entry name" value="Winged helix-like DNA-binding domain superfamily/Winged helix DNA-binding domain"/>
    <property type="match status" value="2"/>
</dbReference>
<keyword evidence="4" id="KW-0804">Transcription</keyword>
<protein>
    <submittedName>
        <fullName evidence="7">RNA polymerase sigma factor SigF</fullName>
    </submittedName>
</protein>
<dbReference type="SUPFAM" id="SSF88659">
    <property type="entry name" value="Sigma3 and sigma4 domains of RNA polymerase sigma factors"/>
    <property type="match status" value="2"/>
</dbReference>
<dbReference type="AlphaFoldDB" id="A0A9W6NY65"/>
<dbReference type="NCBIfam" id="TIGR02937">
    <property type="entry name" value="sigma70-ECF"/>
    <property type="match status" value="1"/>
</dbReference>
<dbReference type="PROSITE" id="PS00715">
    <property type="entry name" value="SIGMA70_1"/>
    <property type="match status" value="1"/>
</dbReference>
<dbReference type="GO" id="GO:0003677">
    <property type="term" value="F:DNA binding"/>
    <property type="evidence" value="ECO:0007669"/>
    <property type="project" value="UniProtKB-KW"/>
</dbReference>
<reference evidence="7" key="2">
    <citation type="submission" date="2023-01" db="EMBL/GenBank/DDBJ databases">
        <authorList>
            <person name="Sun Q."/>
            <person name="Evtushenko L."/>
        </authorList>
    </citation>
    <scope>NUCLEOTIDE SEQUENCE</scope>
    <source>
        <strain evidence="7">VKM Ac-1069</strain>
    </source>
</reference>
<evidence type="ECO:0000256" key="5">
    <source>
        <dbReference type="SAM" id="MobiDB-lite"/>
    </source>
</evidence>
<evidence type="ECO:0000256" key="1">
    <source>
        <dbReference type="ARBA" id="ARBA00023015"/>
    </source>
</evidence>
<evidence type="ECO:0000313" key="8">
    <source>
        <dbReference type="Proteomes" id="UP001143463"/>
    </source>
</evidence>
<dbReference type="EMBL" id="BSFQ01000019">
    <property type="protein sequence ID" value="GLL13182.1"/>
    <property type="molecule type" value="Genomic_DNA"/>
</dbReference>
<dbReference type="InterPro" id="IPR007624">
    <property type="entry name" value="RNA_pol_sigma70_r3"/>
</dbReference>
<keyword evidence="3" id="KW-0238">DNA-binding</keyword>
<dbReference type="Pfam" id="PF04545">
    <property type="entry name" value="Sigma70_r4"/>
    <property type="match status" value="1"/>
</dbReference>
<evidence type="ECO:0000256" key="2">
    <source>
        <dbReference type="ARBA" id="ARBA00023082"/>
    </source>
</evidence>
<evidence type="ECO:0000256" key="4">
    <source>
        <dbReference type="ARBA" id="ARBA00023163"/>
    </source>
</evidence>
<dbReference type="InterPro" id="IPR000943">
    <property type="entry name" value="RNA_pol_sigma70"/>
</dbReference>
<dbReference type="PANTHER" id="PTHR30385">
    <property type="entry name" value="SIGMA FACTOR F FLAGELLAR"/>
    <property type="match status" value="1"/>
</dbReference>
<dbReference type="InterPro" id="IPR013324">
    <property type="entry name" value="RNA_pol_sigma_r3/r4-like"/>
</dbReference>
<dbReference type="Gene3D" id="1.10.1740.10">
    <property type="match status" value="1"/>
</dbReference>
<keyword evidence="1" id="KW-0805">Transcription regulation</keyword>
<dbReference type="PANTHER" id="PTHR30385:SF4">
    <property type="entry name" value="RNA POLYMERASE SIGMA-E FACTOR"/>
    <property type="match status" value="1"/>
</dbReference>
<gene>
    <name evidence="7" type="primary">sigF_2</name>
    <name evidence="7" type="ORF">GCM10017577_43250</name>
</gene>
<dbReference type="RefSeq" id="WP_037044150.1">
    <property type="nucleotide sequence ID" value="NZ_BAAAUZ010000039.1"/>
</dbReference>
<organism evidence="7 8">
    <name type="scientific">Pseudonocardia halophobica</name>
    <dbReference type="NCBI Taxonomy" id="29401"/>
    <lineage>
        <taxon>Bacteria</taxon>
        <taxon>Bacillati</taxon>
        <taxon>Actinomycetota</taxon>
        <taxon>Actinomycetes</taxon>
        <taxon>Pseudonocardiales</taxon>
        <taxon>Pseudonocardiaceae</taxon>
        <taxon>Pseudonocardia</taxon>
    </lineage>
</organism>
<dbReference type="Proteomes" id="UP001143463">
    <property type="component" value="Unassembled WGS sequence"/>
</dbReference>
<sequence length="276" mass="30444">MTAPNTVPEPVQDSRTAERTQGPSEYADQMPVLERFAALPAGHPDRDRLRSDLVLAFLPVVRHLAQRHGAGYRAGIEDLVQVGTIGLISAIDRWDPERAGGDFLGYLIPCVRGEMLRYFRDRTWSMRVPRRLKELSVAIGKASGPLAHELGRAPKPSELARHLGVDREEIVEALAAKANQHAGSLTAVDDADDQPVADTLGEVDKALEHVDHRESLRPLISALPERERLILTLRFFGEMTQTQIAQRVGISQMHVSRLLARTLAQLREGLDGGTSP</sequence>
<comment type="caution">
    <text evidence="7">The sequence shown here is derived from an EMBL/GenBank/DDBJ whole genome shotgun (WGS) entry which is preliminary data.</text>
</comment>
<dbReference type="InterPro" id="IPR007630">
    <property type="entry name" value="RNA_pol_sigma70_r4"/>
</dbReference>
<dbReference type="NCBIfam" id="TIGR02980">
    <property type="entry name" value="SigBFG"/>
    <property type="match status" value="1"/>
</dbReference>
<proteinExistence type="predicted"/>
<dbReference type="InterPro" id="IPR014322">
    <property type="entry name" value="RNA_pol_sigma-B/F/G"/>
</dbReference>
<dbReference type="SUPFAM" id="SSF88946">
    <property type="entry name" value="Sigma2 domain of RNA polymerase sigma factors"/>
    <property type="match status" value="1"/>
</dbReference>
<dbReference type="GO" id="GO:0006352">
    <property type="term" value="P:DNA-templated transcription initiation"/>
    <property type="evidence" value="ECO:0007669"/>
    <property type="project" value="InterPro"/>
</dbReference>
<dbReference type="InterPro" id="IPR007627">
    <property type="entry name" value="RNA_pol_sigma70_r2"/>
</dbReference>
<dbReference type="CDD" id="cd06171">
    <property type="entry name" value="Sigma70_r4"/>
    <property type="match status" value="1"/>
</dbReference>
<keyword evidence="8" id="KW-1185">Reference proteome</keyword>
<dbReference type="Pfam" id="PF04539">
    <property type="entry name" value="Sigma70_r3"/>
    <property type="match status" value="1"/>
</dbReference>
<accession>A0A9W6NY65</accession>
<dbReference type="InterPro" id="IPR036388">
    <property type="entry name" value="WH-like_DNA-bd_sf"/>
</dbReference>
<dbReference type="GO" id="GO:0016987">
    <property type="term" value="F:sigma factor activity"/>
    <property type="evidence" value="ECO:0007669"/>
    <property type="project" value="UniProtKB-KW"/>
</dbReference>
<feature type="domain" description="RNA polymerase sigma-70" evidence="6">
    <location>
        <begin position="78"/>
        <end position="91"/>
    </location>
</feature>
<evidence type="ECO:0000259" key="6">
    <source>
        <dbReference type="PROSITE" id="PS00715"/>
    </source>
</evidence>
<dbReference type="Pfam" id="PF04542">
    <property type="entry name" value="Sigma70_r2"/>
    <property type="match status" value="1"/>
</dbReference>